<dbReference type="GO" id="GO:0048471">
    <property type="term" value="C:perinuclear region of cytoplasm"/>
    <property type="evidence" value="ECO:0007669"/>
    <property type="project" value="TreeGrafter"/>
</dbReference>
<evidence type="ECO:0000256" key="5">
    <source>
        <dbReference type="SAM" id="MobiDB-lite"/>
    </source>
</evidence>
<dbReference type="GO" id="GO:0005783">
    <property type="term" value="C:endoplasmic reticulum"/>
    <property type="evidence" value="ECO:0007669"/>
    <property type="project" value="TreeGrafter"/>
</dbReference>
<evidence type="ECO:0000256" key="1">
    <source>
        <dbReference type="ARBA" id="ARBA00004141"/>
    </source>
</evidence>
<evidence type="ECO:0000256" key="3">
    <source>
        <dbReference type="ARBA" id="ARBA00022989"/>
    </source>
</evidence>
<dbReference type="GO" id="GO:0016020">
    <property type="term" value="C:membrane"/>
    <property type="evidence" value="ECO:0007669"/>
    <property type="project" value="UniProtKB-SubCell"/>
</dbReference>
<gene>
    <name evidence="7" type="ORF">AYI68_g3706</name>
</gene>
<protein>
    <submittedName>
        <fullName evidence="7">Metal homeostatis protein BSD2</fullName>
    </submittedName>
</protein>
<keyword evidence="3 6" id="KW-1133">Transmembrane helix</keyword>
<evidence type="ECO:0000256" key="2">
    <source>
        <dbReference type="ARBA" id="ARBA00022692"/>
    </source>
</evidence>
<dbReference type="GO" id="GO:0007034">
    <property type="term" value="P:vacuolar transport"/>
    <property type="evidence" value="ECO:0007669"/>
    <property type="project" value="InterPro"/>
</dbReference>
<dbReference type="STRING" id="133383.A0A1R0GZ75"/>
<feature type="compositionally biased region" description="Polar residues" evidence="5">
    <location>
        <begin position="1"/>
        <end position="15"/>
    </location>
</feature>
<dbReference type="Pfam" id="PF10176">
    <property type="entry name" value="NEDD4_Bsd2"/>
    <property type="match status" value="1"/>
</dbReference>
<reference evidence="7 8" key="1">
    <citation type="journal article" date="2016" name="Mol. Biol. Evol.">
        <title>Genome-Wide Survey of Gut Fungi (Harpellales) Reveals the First Horizontally Transferred Ubiquitin Gene from a Mosquito Host.</title>
        <authorList>
            <person name="Wang Y."/>
            <person name="White M.M."/>
            <person name="Kvist S."/>
            <person name="Moncalvo J.M."/>
        </authorList>
    </citation>
    <scope>NUCLEOTIDE SEQUENCE [LARGE SCALE GENOMIC DNA]</scope>
    <source>
        <strain evidence="7 8">ALG-7-W6</strain>
    </source>
</reference>
<evidence type="ECO:0000256" key="4">
    <source>
        <dbReference type="ARBA" id="ARBA00023136"/>
    </source>
</evidence>
<dbReference type="PANTHER" id="PTHR13396">
    <property type="entry name" value="NEDD4 FAMILY INTERACTING PROTEIN 1/2"/>
    <property type="match status" value="1"/>
</dbReference>
<dbReference type="Proteomes" id="UP000187455">
    <property type="component" value="Unassembled WGS sequence"/>
</dbReference>
<feature type="transmembrane region" description="Helical" evidence="6">
    <location>
        <begin position="137"/>
        <end position="157"/>
    </location>
</feature>
<dbReference type="GO" id="GO:0031398">
    <property type="term" value="P:positive regulation of protein ubiquitination"/>
    <property type="evidence" value="ECO:0007669"/>
    <property type="project" value="TreeGrafter"/>
</dbReference>
<feature type="region of interest" description="Disordered" evidence="5">
    <location>
        <begin position="1"/>
        <end position="24"/>
    </location>
</feature>
<dbReference type="GO" id="GO:0006511">
    <property type="term" value="P:ubiquitin-dependent protein catabolic process"/>
    <property type="evidence" value="ECO:0007669"/>
    <property type="project" value="TreeGrafter"/>
</dbReference>
<dbReference type="EMBL" id="LSSL01001804">
    <property type="protein sequence ID" value="OLY82179.1"/>
    <property type="molecule type" value="Genomic_DNA"/>
</dbReference>
<evidence type="ECO:0000313" key="8">
    <source>
        <dbReference type="Proteomes" id="UP000187455"/>
    </source>
</evidence>
<evidence type="ECO:0000313" key="7">
    <source>
        <dbReference type="EMBL" id="OLY82179.1"/>
    </source>
</evidence>
<sequence>MNDKNNYQKINSNDPNEIPINESDDDSQLTLELVELQIPNKLEIQKVDESKTEISQHKTKKNSIVGHGSITGMRNDGVFSNLSVKPEISFESDDPPPLPAYNDIYGEQLGQSTFDCIDDANNPPKVDGMPVGTPLNFFLNFIVALVFHVIGFLLTYFMHSTHAALSGSIAGFGTAMINFGVYIILFKVNGSDSHSETPKPTTDSKVPLFEVYPYDNSSDSLIFNNFLAVVLIVTGVLFVLKAVHVYYSAYRTEQLIKADPNHLGNNATSTSIF</sequence>
<organism evidence="7 8">
    <name type="scientific">Smittium mucronatum</name>
    <dbReference type="NCBI Taxonomy" id="133383"/>
    <lineage>
        <taxon>Eukaryota</taxon>
        <taxon>Fungi</taxon>
        <taxon>Fungi incertae sedis</taxon>
        <taxon>Zoopagomycota</taxon>
        <taxon>Kickxellomycotina</taxon>
        <taxon>Harpellomycetes</taxon>
        <taxon>Harpellales</taxon>
        <taxon>Legeriomycetaceae</taxon>
        <taxon>Smittium</taxon>
    </lineage>
</organism>
<dbReference type="AlphaFoldDB" id="A0A1R0GZ75"/>
<dbReference type="InterPro" id="IPR019325">
    <property type="entry name" value="NEDD4/Bsd2"/>
</dbReference>
<feature type="transmembrane region" description="Helical" evidence="6">
    <location>
        <begin position="164"/>
        <end position="185"/>
    </location>
</feature>
<dbReference type="PANTHER" id="PTHR13396:SF5">
    <property type="entry name" value="NEDD4 FAMILY INTERACTING PROTEIN"/>
    <property type="match status" value="1"/>
</dbReference>
<dbReference type="GO" id="GO:0030001">
    <property type="term" value="P:metal ion transport"/>
    <property type="evidence" value="ECO:0007669"/>
    <property type="project" value="InterPro"/>
</dbReference>
<proteinExistence type="predicted"/>
<keyword evidence="4 6" id="KW-0472">Membrane</keyword>
<comment type="caution">
    <text evidence="7">The sequence shown here is derived from an EMBL/GenBank/DDBJ whole genome shotgun (WGS) entry which is preliminary data.</text>
</comment>
<name>A0A1R0GZ75_9FUNG</name>
<keyword evidence="8" id="KW-1185">Reference proteome</keyword>
<accession>A0A1R0GZ75</accession>
<feature type="transmembrane region" description="Helical" evidence="6">
    <location>
        <begin position="222"/>
        <end position="247"/>
    </location>
</feature>
<dbReference type="GO" id="GO:0005794">
    <property type="term" value="C:Golgi apparatus"/>
    <property type="evidence" value="ECO:0007669"/>
    <property type="project" value="TreeGrafter"/>
</dbReference>
<keyword evidence="2 6" id="KW-0812">Transmembrane</keyword>
<comment type="subcellular location">
    <subcellularLocation>
        <location evidence="1">Membrane</location>
        <topology evidence="1">Multi-pass membrane protein</topology>
    </subcellularLocation>
</comment>
<dbReference type="OrthoDB" id="10003116at2759"/>
<evidence type="ECO:0000256" key="6">
    <source>
        <dbReference type="SAM" id="Phobius"/>
    </source>
</evidence>